<evidence type="ECO:0000313" key="2">
    <source>
        <dbReference type="EMBL" id="EFN62285.1"/>
    </source>
</evidence>
<organism evidence="3">
    <name type="scientific">Camponotus floridanus</name>
    <name type="common">Florida carpenter ant</name>
    <dbReference type="NCBI Taxonomy" id="104421"/>
    <lineage>
        <taxon>Eukaryota</taxon>
        <taxon>Metazoa</taxon>
        <taxon>Ecdysozoa</taxon>
        <taxon>Arthropoda</taxon>
        <taxon>Hexapoda</taxon>
        <taxon>Insecta</taxon>
        <taxon>Pterygota</taxon>
        <taxon>Neoptera</taxon>
        <taxon>Endopterygota</taxon>
        <taxon>Hymenoptera</taxon>
        <taxon>Apocrita</taxon>
        <taxon>Aculeata</taxon>
        <taxon>Formicoidea</taxon>
        <taxon>Formicidae</taxon>
        <taxon>Formicinae</taxon>
        <taxon>Camponotus</taxon>
    </lineage>
</organism>
<dbReference type="Proteomes" id="UP000000311">
    <property type="component" value="Unassembled WGS sequence"/>
</dbReference>
<evidence type="ECO:0000313" key="3">
    <source>
        <dbReference type="Proteomes" id="UP000000311"/>
    </source>
</evidence>
<dbReference type="AlphaFoldDB" id="E2AWA4"/>
<evidence type="ECO:0000256" key="1">
    <source>
        <dbReference type="SAM" id="MobiDB-lite"/>
    </source>
</evidence>
<proteinExistence type="predicted"/>
<name>E2AWA4_CAMFO</name>
<dbReference type="EMBL" id="GL443271">
    <property type="protein sequence ID" value="EFN62285.1"/>
    <property type="molecule type" value="Genomic_DNA"/>
</dbReference>
<gene>
    <name evidence="2" type="ORF">EAG_11861</name>
</gene>
<protein>
    <submittedName>
        <fullName evidence="2">Uncharacterized protein</fullName>
    </submittedName>
</protein>
<sequence>MSFDDNRMELRTETRGNIEKIHKENKKTYDNKRKTPLSYREGDLVAIKRTQQGPHLKLAHKYFGPYEIIKILRNHRYLLRKIGESEGPIQTSSAADYMKPWIQDDDYENISEDD</sequence>
<reference evidence="2 3" key="1">
    <citation type="journal article" date="2010" name="Science">
        <title>Genomic comparison of the ants Camponotus floridanus and Harpegnathos saltator.</title>
        <authorList>
            <person name="Bonasio R."/>
            <person name="Zhang G."/>
            <person name="Ye C."/>
            <person name="Mutti N.S."/>
            <person name="Fang X."/>
            <person name="Qin N."/>
            <person name="Donahue G."/>
            <person name="Yang P."/>
            <person name="Li Q."/>
            <person name="Li C."/>
            <person name="Zhang P."/>
            <person name="Huang Z."/>
            <person name="Berger S.L."/>
            <person name="Reinberg D."/>
            <person name="Wang J."/>
            <person name="Liebig J."/>
        </authorList>
    </citation>
    <scope>NUCLEOTIDE SEQUENCE [LARGE SCALE GENOMIC DNA]</scope>
    <source>
        <strain evidence="3">C129</strain>
    </source>
</reference>
<feature type="compositionally biased region" description="Basic and acidic residues" evidence="1">
    <location>
        <begin position="1"/>
        <end position="33"/>
    </location>
</feature>
<dbReference type="STRING" id="104421.E2AWA4"/>
<keyword evidence="3" id="KW-1185">Reference proteome</keyword>
<feature type="region of interest" description="Disordered" evidence="1">
    <location>
        <begin position="1"/>
        <end position="35"/>
    </location>
</feature>
<dbReference type="InParanoid" id="E2AWA4"/>
<accession>E2AWA4</accession>
<dbReference type="OMA" id="SSADYMK"/>